<proteinExistence type="inferred from homology"/>
<keyword evidence="1" id="KW-0328">Glycosyltransferase</keyword>
<keyword evidence="2" id="KW-0808">Transferase</keyword>
<dbReference type="Gene3D" id="3.90.550.10">
    <property type="entry name" value="Spore Coat Polysaccharide Biosynthesis Protein SpsA, Chain A"/>
    <property type="match status" value="1"/>
</dbReference>
<dbReference type="EMBL" id="JBJUIK010000001">
    <property type="protein sequence ID" value="KAL3538311.1"/>
    <property type="molecule type" value="Genomic_DNA"/>
</dbReference>
<comment type="similarity">
    <text evidence="4">Belongs to the glycosyltransferase 8 family.</text>
</comment>
<keyword evidence="3" id="KW-0464">Manganese</keyword>
<gene>
    <name evidence="5" type="ORF">ACH5RR_001677</name>
</gene>
<evidence type="ECO:0000256" key="4">
    <source>
        <dbReference type="RuleBase" id="RU362027"/>
    </source>
</evidence>
<dbReference type="AlphaFoldDB" id="A0ABD3B4Q7"/>
<dbReference type="Proteomes" id="UP001630127">
    <property type="component" value="Unassembled WGS sequence"/>
</dbReference>
<accession>A0ABD3B4Q7</accession>
<dbReference type="PANTHER" id="PTHR11183">
    <property type="entry name" value="GLYCOGENIN SUBFAMILY MEMBER"/>
    <property type="match status" value="1"/>
</dbReference>
<dbReference type="InterPro" id="IPR050587">
    <property type="entry name" value="GNT1/Glycosyltrans_8"/>
</dbReference>
<dbReference type="GO" id="GO:0016757">
    <property type="term" value="F:glycosyltransferase activity"/>
    <property type="evidence" value="ECO:0007669"/>
    <property type="project" value="UniProtKB-KW"/>
</dbReference>
<evidence type="ECO:0000256" key="1">
    <source>
        <dbReference type="ARBA" id="ARBA00022676"/>
    </source>
</evidence>
<dbReference type="InterPro" id="IPR029044">
    <property type="entry name" value="Nucleotide-diphossugar_trans"/>
</dbReference>
<evidence type="ECO:0000256" key="3">
    <source>
        <dbReference type="ARBA" id="ARBA00023211"/>
    </source>
</evidence>
<dbReference type="EC" id="2.4.1.-" evidence="4"/>
<comment type="caution">
    <text evidence="5">The sequence shown here is derived from an EMBL/GenBank/DDBJ whole genome shotgun (WGS) entry which is preliminary data.</text>
</comment>
<name>A0ABD3B4Q7_9GENT</name>
<evidence type="ECO:0000313" key="6">
    <source>
        <dbReference type="Proteomes" id="UP001630127"/>
    </source>
</evidence>
<dbReference type="InterPro" id="IPR002495">
    <property type="entry name" value="Glyco_trans_8"/>
</dbReference>
<sequence>MEPDKVSAATKAAKSLAKAGSLPNRAYVTFLAGDGDYWKGVGCIVREIVPDDQGQNKFAWAYYAINYSNLRMWEYVEHNKMVYLDADVQVFENIDNLFDLPNGYFYAEMDCFCEVWPEQCPDKVKWPQELGSEPQYYFNAGVFVFEPSFSTYADLLKTLEVTPPTAYAEQDLLNMVFKDIYMPILPNYNFLVAMLWRHPEEIELDKVKVVHYCASGSKPWKYTGKEENMDREDIKMIVKNWWDIYDDETLDFERNKDGLVVDEHTEVETVGFMASLPEAGVIHYIAAPTAA</sequence>
<dbReference type="SUPFAM" id="SSF53448">
    <property type="entry name" value="Nucleotide-diphospho-sugar transferases"/>
    <property type="match status" value="1"/>
</dbReference>
<reference evidence="5 6" key="1">
    <citation type="submission" date="2024-11" db="EMBL/GenBank/DDBJ databases">
        <title>A near-complete genome assembly of Cinchona calisaya.</title>
        <authorList>
            <person name="Lian D.C."/>
            <person name="Zhao X.W."/>
            <person name="Wei L."/>
        </authorList>
    </citation>
    <scope>NUCLEOTIDE SEQUENCE [LARGE SCALE GENOMIC DNA]</scope>
    <source>
        <tissue evidence="5">Nenye</tissue>
    </source>
</reference>
<dbReference type="Pfam" id="PF01501">
    <property type="entry name" value="Glyco_transf_8"/>
    <property type="match status" value="1"/>
</dbReference>
<organism evidence="5 6">
    <name type="scientific">Cinchona calisaya</name>
    <dbReference type="NCBI Taxonomy" id="153742"/>
    <lineage>
        <taxon>Eukaryota</taxon>
        <taxon>Viridiplantae</taxon>
        <taxon>Streptophyta</taxon>
        <taxon>Embryophyta</taxon>
        <taxon>Tracheophyta</taxon>
        <taxon>Spermatophyta</taxon>
        <taxon>Magnoliopsida</taxon>
        <taxon>eudicotyledons</taxon>
        <taxon>Gunneridae</taxon>
        <taxon>Pentapetalae</taxon>
        <taxon>asterids</taxon>
        <taxon>lamiids</taxon>
        <taxon>Gentianales</taxon>
        <taxon>Rubiaceae</taxon>
        <taxon>Cinchonoideae</taxon>
        <taxon>Cinchoneae</taxon>
        <taxon>Cinchona</taxon>
    </lineage>
</organism>
<evidence type="ECO:0000256" key="2">
    <source>
        <dbReference type="ARBA" id="ARBA00022679"/>
    </source>
</evidence>
<evidence type="ECO:0000313" key="5">
    <source>
        <dbReference type="EMBL" id="KAL3538311.1"/>
    </source>
</evidence>
<protein>
    <recommendedName>
        <fullName evidence="4">Hexosyltransferase</fullName>
        <ecNumber evidence="4">2.4.1.-</ecNumber>
    </recommendedName>
</protein>
<keyword evidence="6" id="KW-1185">Reference proteome</keyword>